<keyword evidence="5 10" id="KW-0819">tRNA processing</keyword>
<evidence type="ECO:0000256" key="8">
    <source>
        <dbReference type="ARBA" id="ARBA00022842"/>
    </source>
</evidence>
<evidence type="ECO:0000256" key="9">
    <source>
        <dbReference type="ARBA" id="ARBA00049563"/>
    </source>
</evidence>
<evidence type="ECO:0000256" key="13">
    <source>
        <dbReference type="RuleBase" id="RU003785"/>
    </source>
</evidence>
<keyword evidence="8 10" id="KW-0460">Magnesium</keyword>
<feature type="site" description="Interaction with substrate tRNA" evidence="10">
    <location>
        <position position="102"/>
    </location>
</feature>
<protein>
    <recommendedName>
        <fullName evidence="10">tRNA dimethylallyltransferase</fullName>
        <ecNumber evidence="10">2.5.1.75</ecNumber>
    </recommendedName>
    <alternativeName>
        <fullName evidence="10">Dimethylallyl diphosphate:tRNA dimethylallyltransferase</fullName>
        <shortName evidence="10">DMAPP:tRNA dimethylallyltransferase</shortName>
        <shortName evidence="10">DMATase</shortName>
    </alternativeName>
    <alternativeName>
        <fullName evidence="10">Isopentenyl-diphosphate:tRNA isopentenyltransferase</fullName>
        <shortName evidence="10">IPP transferase</shortName>
        <shortName evidence="10">IPPT</shortName>
        <shortName evidence="10">IPTase</shortName>
    </alternativeName>
</protein>
<keyword evidence="4 10" id="KW-0808">Transferase</keyword>
<evidence type="ECO:0000256" key="1">
    <source>
        <dbReference type="ARBA" id="ARBA00001946"/>
    </source>
</evidence>
<name>A0ABZ0HR99_9HYPH</name>
<feature type="binding site" evidence="10">
    <location>
        <begin position="11"/>
        <end position="18"/>
    </location>
    <ligand>
        <name>ATP</name>
        <dbReference type="ChEBI" id="CHEBI:30616"/>
    </ligand>
</feature>
<evidence type="ECO:0000256" key="11">
    <source>
        <dbReference type="RuleBase" id="RU003783"/>
    </source>
</evidence>
<keyword evidence="15" id="KW-1185">Reference proteome</keyword>
<dbReference type="InterPro" id="IPR027417">
    <property type="entry name" value="P-loop_NTPase"/>
</dbReference>
<dbReference type="PANTHER" id="PTHR11088">
    <property type="entry name" value="TRNA DIMETHYLALLYLTRANSFERASE"/>
    <property type="match status" value="1"/>
</dbReference>
<comment type="cofactor">
    <cofactor evidence="1 10">
        <name>Mg(2+)</name>
        <dbReference type="ChEBI" id="CHEBI:18420"/>
    </cofactor>
</comment>
<feature type="region of interest" description="Interaction with substrate tRNA" evidence="10">
    <location>
        <begin position="36"/>
        <end position="39"/>
    </location>
</feature>
<dbReference type="HAMAP" id="MF_00185">
    <property type="entry name" value="IPP_trans"/>
    <property type="match status" value="1"/>
</dbReference>
<evidence type="ECO:0000256" key="12">
    <source>
        <dbReference type="RuleBase" id="RU003784"/>
    </source>
</evidence>
<dbReference type="EMBL" id="CP136862">
    <property type="protein sequence ID" value="WOJ89297.1"/>
    <property type="molecule type" value="Genomic_DNA"/>
</dbReference>
<evidence type="ECO:0000256" key="2">
    <source>
        <dbReference type="ARBA" id="ARBA00003213"/>
    </source>
</evidence>
<feature type="binding site" evidence="10">
    <location>
        <begin position="13"/>
        <end position="18"/>
    </location>
    <ligand>
        <name>substrate</name>
    </ligand>
</feature>
<comment type="caution">
    <text evidence="10">Lacks conserved residue(s) required for the propagation of feature annotation.</text>
</comment>
<accession>A0ABZ0HR99</accession>
<dbReference type="InterPro" id="IPR018022">
    <property type="entry name" value="IPT"/>
</dbReference>
<dbReference type="PANTHER" id="PTHR11088:SF60">
    <property type="entry name" value="TRNA DIMETHYLALLYLTRANSFERASE"/>
    <property type="match status" value="1"/>
</dbReference>
<dbReference type="Proteomes" id="UP001626536">
    <property type="component" value="Chromosome"/>
</dbReference>
<proteinExistence type="inferred from homology"/>
<dbReference type="InterPro" id="IPR039657">
    <property type="entry name" value="Dimethylallyltransferase"/>
</dbReference>
<dbReference type="Gene3D" id="3.40.50.300">
    <property type="entry name" value="P-loop containing nucleotide triphosphate hydrolases"/>
    <property type="match status" value="1"/>
</dbReference>
<reference evidence="14 15" key="1">
    <citation type="submission" date="2023-10" db="EMBL/GenBank/DDBJ databases">
        <title>Novel methanotroph of the genus Methylocapsa from a subarctic wetland.</title>
        <authorList>
            <person name="Belova S.E."/>
            <person name="Oshkin I.Y."/>
            <person name="Miroshnikov K."/>
            <person name="Dedysh S.N."/>
        </authorList>
    </citation>
    <scope>NUCLEOTIDE SEQUENCE [LARGE SCALE GENOMIC DNA]</scope>
    <source>
        <strain evidence="14 15">RX1</strain>
    </source>
</reference>
<keyword evidence="7 10" id="KW-0067">ATP-binding</keyword>
<organism evidence="14 15">
    <name type="scientific">Methylocapsa polymorpha</name>
    <dbReference type="NCBI Taxonomy" id="3080828"/>
    <lineage>
        <taxon>Bacteria</taxon>
        <taxon>Pseudomonadati</taxon>
        <taxon>Pseudomonadota</taxon>
        <taxon>Alphaproteobacteria</taxon>
        <taxon>Hyphomicrobiales</taxon>
        <taxon>Beijerinckiaceae</taxon>
        <taxon>Methylocapsa</taxon>
    </lineage>
</organism>
<dbReference type="EC" id="2.5.1.75" evidence="10"/>
<dbReference type="GO" id="GO:0052381">
    <property type="term" value="F:tRNA dimethylallyltransferase activity"/>
    <property type="evidence" value="ECO:0007669"/>
    <property type="project" value="UniProtKB-EC"/>
</dbReference>
<evidence type="ECO:0000256" key="3">
    <source>
        <dbReference type="ARBA" id="ARBA00005842"/>
    </source>
</evidence>
<comment type="subunit">
    <text evidence="10">Monomer.</text>
</comment>
<comment type="catalytic activity">
    <reaction evidence="9 10 11">
        <text>adenosine(37) in tRNA + dimethylallyl diphosphate = N(6)-dimethylallyladenosine(37) in tRNA + diphosphate</text>
        <dbReference type="Rhea" id="RHEA:26482"/>
        <dbReference type="Rhea" id="RHEA-COMP:10162"/>
        <dbReference type="Rhea" id="RHEA-COMP:10375"/>
        <dbReference type="ChEBI" id="CHEBI:33019"/>
        <dbReference type="ChEBI" id="CHEBI:57623"/>
        <dbReference type="ChEBI" id="CHEBI:74411"/>
        <dbReference type="ChEBI" id="CHEBI:74415"/>
        <dbReference type="EC" id="2.5.1.75"/>
    </reaction>
</comment>
<sequence>MTRPSAILIAGPTASGKSALALRLACAFDGVAINADSMQVYRDLSVLTARPGPQDEGRAPHRLFGCVDGAINHSVGLWLEDARLALDEARRDGRLPIFVGGTGLYFKALTQGLSAIPPVPIEVRENLRARAESVPVASLHAELARRDPAMAARLRPTDPQRILRALEVFEATGKSLASFQTERTPPLLDAKDALALFLTPDRRILAERIDSRFDAMLSAGALEEAEALRARGLDAALPIMRAHGAPHLIAHLNGELSLAEAAALAKLDTRRYAKRQFTFARHQLPTFHWIAPEDAEALALAALR</sequence>
<evidence type="ECO:0000256" key="5">
    <source>
        <dbReference type="ARBA" id="ARBA00022694"/>
    </source>
</evidence>
<comment type="function">
    <text evidence="2 10 12">Catalyzes the transfer of a dimethylallyl group onto the adenine at position 37 in tRNAs that read codons beginning with uridine, leading to the formation of N6-(dimethylallyl)adenosine (i(6)A).</text>
</comment>
<comment type="similarity">
    <text evidence="3 10 13">Belongs to the IPP transferase family.</text>
</comment>
<feature type="site" description="Interaction with substrate tRNA" evidence="10">
    <location>
        <position position="124"/>
    </location>
</feature>
<dbReference type="NCBIfam" id="TIGR00174">
    <property type="entry name" value="miaA"/>
    <property type="match status" value="1"/>
</dbReference>
<evidence type="ECO:0000256" key="6">
    <source>
        <dbReference type="ARBA" id="ARBA00022741"/>
    </source>
</evidence>
<dbReference type="RefSeq" id="WP_407338740.1">
    <property type="nucleotide sequence ID" value="NZ_CP136862.1"/>
</dbReference>
<dbReference type="Gene3D" id="1.10.20.140">
    <property type="match status" value="1"/>
</dbReference>
<evidence type="ECO:0000256" key="4">
    <source>
        <dbReference type="ARBA" id="ARBA00022679"/>
    </source>
</evidence>
<dbReference type="SUPFAM" id="SSF52540">
    <property type="entry name" value="P-loop containing nucleoside triphosphate hydrolases"/>
    <property type="match status" value="2"/>
</dbReference>
<evidence type="ECO:0000313" key="15">
    <source>
        <dbReference type="Proteomes" id="UP001626536"/>
    </source>
</evidence>
<keyword evidence="6 10" id="KW-0547">Nucleotide-binding</keyword>
<gene>
    <name evidence="10 14" type="primary">miaA</name>
    <name evidence="14" type="ORF">RZS28_16085</name>
</gene>
<feature type="region of interest" description="Interaction with substrate tRNA" evidence="10">
    <location>
        <begin position="160"/>
        <end position="164"/>
    </location>
</feature>
<evidence type="ECO:0000313" key="14">
    <source>
        <dbReference type="EMBL" id="WOJ89297.1"/>
    </source>
</evidence>
<evidence type="ECO:0000256" key="10">
    <source>
        <dbReference type="HAMAP-Rule" id="MF_00185"/>
    </source>
</evidence>
<dbReference type="Pfam" id="PF01715">
    <property type="entry name" value="IPPT"/>
    <property type="match status" value="1"/>
</dbReference>
<evidence type="ECO:0000256" key="7">
    <source>
        <dbReference type="ARBA" id="ARBA00022840"/>
    </source>
</evidence>